<evidence type="ECO:0000313" key="5">
    <source>
        <dbReference type="Proteomes" id="UP000199706"/>
    </source>
</evidence>
<name>A0A1G8JZJ3_9BURK</name>
<feature type="coiled-coil region" evidence="1">
    <location>
        <begin position="144"/>
        <end position="171"/>
    </location>
</feature>
<keyword evidence="4" id="KW-0238">DNA-binding</keyword>
<evidence type="ECO:0000259" key="3">
    <source>
        <dbReference type="Pfam" id="PF11740"/>
    </source>
</evidence>
<proteinExistence type="predicted"/>
<dbReference type="AlphaFoldDB" id="A0A1G8JZJ3"/>
<dbReference type="Proteomes" id="UP000199706">
    <property type="component" value="Unassembled WGS sequence"/>
</dbReference>
<dbReference type="RefSeq" id="WP_176860793.1">
    <property type="nucleotide sequence ID" value="NZ_FNCJ01000021.1"/>
</dbReference>
<evidence type="ECO:0000256" key="2">
    <source>
        <dbReference type="SAM" id="MobiDB-lite"/>
    </source>
</evidence>
<organism evidence="4 5">
    <name type="scientific">Paraburkholderia phenazinium</name>
    <dbReference type="NCBI Taxonomy" id="60549"/>
    <lineage>
        <taxon>Bacteria</taxon>
        <taxon>Pseudomonadati</taxon>
        <taxon>Pseudomonadota</taxon>
        <taxon>Betaproteobacteria</taxon>
        <taxon>Burkholderiales</taxon>
        <taxon>Burkholderiaceae</taxon>
        <taxon>Paraburkholderia</taxon>
    </lineage>
</organism>
<accession>A0A1G8JZJ3</accession>
<feature type="coiled-coil region" evidence="1">
    <location>
        <begin position="197"/>
        <end position="281"/>
    </location>
</feature>
<dbReference type="EMBL" id="FNCJ01000021">
    <property type="protein sequence ID" value="SDI35980.1"/>
    <property type="molecule type" value="Genomic_DNA"/>
</dbReference>
<dbReference type="Pfam" id="PF11740">
    <property type="entry name" value="KfrA_N"/>
    <property type="match status" value="1"/>
</dbReference>
<reference evidence="4 5" key="1">
    <citation type="submission" date="2016-10" db="EMBL/GenBank/DDBJ databases">
        <authorList>
            <person name="de Groot N.N."/>
        </authorList>
    </citation>
    <scope>NUCLEOTIDE SEQUENCE [LARGE SCALE GENOMIC DNA]</scope>
    <source>
        <strain evidence="4 5">LMG 2247</strain>
    </source>
</reference>
<protein>
    <submittedName>
        <fullName evidence="4">Replication region DNA-binding N-term</fullName>
    </submittedName>
</protein>
<dbReference type="GO" id="GO:0003677">
    <property type="term" value="F:DNA binding"/>
    <property type="evidence" value="ECO:0007669"/>
    <property type="project" value="UniProtKB-KW"/>
</dbReference>
<feature type="region of interest" description="Disordered" evidence="2">
    <location>
        <begin position="310"/>
        <end position="344"/>
    </location>
</feature>
<keyword evidence="1" id="KW-0175">Coiled coil</keyword>
<dbReference type="InterPro" id="IPR021104">
    <property type="entry name" value="KfrA_DNA-bd_N"/>
</dbReference>
<evidence type="ECO:0000313" key="4">
    <source>
        <dbReference type="EMBL" id="SDI35980.1"/>
    </source>
</evidence>
<feature type="domain" description="KfrA N-terminal DNA-binding" evidence="3">
    <location>
        <begin position="32"/>
        <end position="144"/>
    </location>
</feature>
<evidence type="ECO:0000256" key="1">
    <source>
        <dbReference type="SAM" id="Coils"/>
    </source>
</evidence>
<gene>
    <name evidence="4" type="ORF">SAMN05216466_12191</name>
</gene>
<sequence>MSDILSPDAALAAEIERLKAAFPKTRELYREVCALMFFRFGVTPTANRLYQLVRKGSMGTPTEVLAEFWATLREKSRVRIDRPDLPPDVQAAAGDLVAVLWGRSTAAAHAALAELRFELDAEKEAARTQVTAANEATARAEAALDERSATLAQAQQRISELEQALAVTDASRRTLDSDVARLQGEIHDRDVALAQARTDFAGELAKLREEAQRAEERLRAAEKRALMEIEHERALATRLQKDLGAAVRRAEQHDERHRAEAERLRSQLADARHQVGLLQGRLAAAEATSGASVEEIGSLRQQLSVMSRSAAAAVPRGRPLRRAASVKKPGAPVLGKRGSKGAKG</sequence>